<dbReference type="GO" id="GO:0000307">
    <property type="term" value="C:cyclin-dependent protein kinase holoenzyme complex"/>
    <property type="evidence" value="ECO:0007669"/>
    <property type="project" value="TreeGrafter"/>
</dbReference>
<evidence type="ECO:0000313" key="5">
    <source>
        <dbReference type="RefSeq" id="XP_032822235.1"/>
    </source>
</evidence>
<evidence type="ECO:0000256" key="2">
    <source>
        <dbReference type="ARBA" id="ARBA00040808"/>
    </source>
</evidence>
<evidence type="ECO:0000313" key="4">
    <source>
        <dbReference type="Proteomes" id="UP001318040"/>
    </source>
</evidence>
<dbReference type="AlphaFoldDB" id="A0AAJ7TQK8"/>
<dbReference type="CDD" id="cd20557">
    <property type="entry name" value="CYCLIN_ScPCL1-like"/>
    <property type="match status" value="1"/>
</dbReference>
<dbReference type="KEGG" id="pmrn:116949066"/>
<dbReference type="Pfam" id="PF00134">
    <property type="entry name" value="Cyclin_N"/>
    <property type="match status" value="1"/>
</dbReference>
<name>A0AAJ7TQK8_PETMA</name>
<dbReference type="GO" id="GO:0005634">
    <property type="term" value="C:nucleus"/>
    <property type="evidence" value="ECO:0007669"/>
    <property type="project" value="TreeGrafter"/>
</dbReference>
<dbReference type="GO" id="GO:0019901">
    <property type="term" value="F:protein kinase binding"/>
    <property type="evidence" value="ECO:0007669"/>
    <property type="project" value="InterPro"/>
</dbReference>
<dbReference type="PANTHER" id="PTHR15615:SF108">
    <property type="entry name" value="PROTEIN CNPPD1"/>
    <property type="match status" value="1"/>
</dbReference>
<dbReference type="PANTHER" id="PTHR15615">
    <property type="match status" value="1"/>
</dbReference>
<evidence type="ECO:0000259" key="3">
    <source>
        <dbReference type="Pfam" id="PF00134"/>
    </source>
</evidence>
<dbReference type="Proteomes" id="UP001318040">
    <property type="component" value="Chromosome 2"/>
</dbReference>
<keyword evidence="4" id="KW-1185">Reference proteome</keyword>
<dbReference type="CTD" id="27013"/>
<evidence type="ECO:0000256" key="1">
    <source>
        <dbReference type="ARBA" id="ARBA00038508"/>
    </source>
</evidence>
<proteinExistence type="inferred from homology"/>
<dbReference type="GO" id="GO:0016538">
    <property type="term" value="F:cyclin-dependent protein serine/threonine kinase regulator activity"/>
    <property type="evidence" value="ECO:0007669"/>
    <property type="project" value="TreeGrafter"/>
</dbReference>
<reference evidence="5" key="1">
    <citation type="submission" date="2025-08" db="UniProtKB">
        <authorList>
            <consortium name="RefSeq"/>
        </authorList>
    </citation>
    <scope>IDENTIFICATION</scope>
    <source>
        <tissue evidence="5">Sperm</tissue>
    </source>
</reference>
<sequence length="506" mass="54231">MYMDGQPPFPPPPYAGLSENAASEFSSAHLKLRERLQKTLYYGNDVNPRMEGLSGPVADIAVELFQNAAPNPMRKLQRKYASHVAREACVSPCAMMLAVVYIERLKRRNPEYLQNISSSDLFLISMMVASKYLYDEGEEEEVFNDEWGTAGKLDTDTVNALEMAFLQAIDWDLFVRPHDFFGLLSRLEGSVAWQQGTWRGWFSYMDLCVLLDQTSLRRALTQLYLQFAKVACLCGVVYLAGLLGVLGSTAALHRALSARQQQQQQQQQQQHGSSGLPAATVPTLHLAVPAPPGVTEGEATGMASPAVLSERHGAALGYRGPTVLLAGQSRLPRLSPTLRDHHPGTAAGGAGGEGIVTLRRMTNAPPPGASPVVAAVVSSDTPGNASAGGWLELVMAGAALLWRRLSVVPADLALPQGDTAATFAASAIMCRPRNSSVGLWAVTSNGAMSGLVPGHSEAGSEATLLGRARPDSLSVRVDQTEVVMLPAGCFMAAIHRPNPPHLLKVF</sequence>
<comment type="similarity">
    <text evidence="1">Belongs to the CNPPD1 family.</text>
</comment>
<dbReference type="InterPro" id="IPR013922">
    <property type="entry name" value="Cyclin_PHO80-like"/>
</dbReference>
<protein>
    <recommendedName>
        <fullName evidence="2">Protein CNPPD1</fullName>
    </recommendedName>
</protein>
<accession>A0AAJ7TQK8</accession>
<organism evidence="4 5">
    <name type="scientific">Petromyzon marinus</name>
    <name type="common">Sea lamprey</name>
    <dbReference type="NCBI Taxonomy" id="7757"/>
    <lineage>
        <taxon>Eukaryota</taxon>
        <taxon>Metazoa</taxon>
        <taxon>Chordata</taxon>
        <taxon>Craniata</taxon>
        <taxon>Vertebrata</taxon>
        <taxon>Cyclostomata</taxon>
        <taxon>Hyperoartia</taxon>
        <taxon>Petromyzontiformes</taxon>
        <taxon>Petromyzontidae</taxon>
        <taxon>Petromyzon</taxon>
    </lineage>
</organism>
<dbReference type="RefSeq" id="XP_032822235.1">
    <property type="nucleotide sequence ID" value="XM_032966344.1"/>
</dbReference>
<gene>
    <name evidence="5" type="primary">CNPPD1</name>
</gene>
<dbReference type="SUPFAM" id="SSF47954">
    <property type="entry name" value="Cyclin-like"/>
    <property type="match status" value="1"/>
</dbReference>
<feature type="domain" description="Cyclin N-terminal" evidence="3">
    <location>
        <begin position="70"/>
        <end position="173"/>
    </location>
</feature>
<dbReference type="Gene3D" id="1.10.472.10">
    <property type="entry name" value="Cyclin-like"/>
    <property type="match status" value="1"/>
</dbReference>
<dbReference type="InterPro" id="IPR036915">
    <property type="entry name" value="Cyclin-like_sf"/>
</dbReference>
<dbReference type="InterPro" id="IPR006671">
    <property type="entry name" value="Cyclin_N"/>
</dbReference>